<dbReference type="InterPro" id="IPR036397">
    <property type="entry name" value="RNaseH_sf"/>
</dbReference>
<dbReference type="Pfam" id="PF00075">
    <property type="entry name" value="RNase_H"/>
    <property type="match status" value="1"/>
</dbReference>
<dbReference type="SUPFAM" id="SSF53098">
    <property type="entry name" value="Ribonuclease H-like"/>
    <property type="match status" value="1"/>
</dbReference>
<protein>
    <recommendedName>
        <fullName evidence="1">RNase H type-1 domain-containing protein</fullName>
    </recommendedName>
</protein>
<dbReference type="GO" id="GO:0004523">
    <property type="term" value="F:RNA-DNA hybrid ribonuclease activity"/>
    <property type="evidence" value="ECO:0007669"/>
    <property type="project" value="InterPro"/>
</dbReference>
<dbReference type="InterPro" id="IPR002156">
    <property type="entry name" value="RNaseH_domain"/>
</dbReference>
<organism evidence="2 3">
    <name type="scientific">Araneus ventricosus</name>
    <name type="common">Orbweaver spider</name>
    <name type="synonym">Epeira ventricosa</name>
    <dbReference type="NCBI Taxonomy" id="182803"/>
    <lineage>
        <taxon>Eukaryota</taxon>
        <taxon>Metazoa</taxon>
        <taxon>Ecdysozoa</taxon>
        <taxon>Arthropoda</taxon>
        <taxon>Chelicerata</taxon>
        <taxon>Arachnida</taxon>
        <taxon>Araneae</taxon>
        <taxon>Araneomorphae</taxon>
        <taxon>Entelegynae</taxon>
        <taxon>Araneoidea</taxon>
        <taxon>Araneidae</taxon>
        <taxon>Araneus</taxon>
    </lineage>
</organism>
<dbReference type="AlphaFoldDB" id="A0A4Y2DEV6"/>
<sequence>MLPTNVPYGTDEDIVNDNTDYLSSVLKSSTNFDRNGRFIEEESRFLSVFRSELSAVDEGLDSLSAFSRSIEIWILTDSRSSIQHLANWHRVRDNTEMNILNKLKSLSVCYRIRLQWIPSHVNIQGNEIADALAKAGVDDASVLSAPLTYSQLFS</sequence>
<gene>
    <name evidence="2" type="ORF">AVEN_209963_1</name>
</gene>
<dbReference type="InterPro" id="IPR012337">
    <property type="entry name" value="RNaseH-like_sf"/>
</dbReference>
<evidence type="ECO:0000313" key="2">
    <source>
        <dbReference type="EMBL" id="GBM14075.1"/>
    </source>
</evidence>
<keyword evidence="3" id="KW-1185">Reference proteome</keyword>
<comment type="caution">
    <text evidence="2">The sequence shown here is derived from an EMBL/GenBank/DDBJ whole genome shotgun (WGS) entry which is preliminary data.</text>
</comment>
<evidence type="ECO:0000313" key="3">
    <source>
        <dbReference type="Proteomes" id="UP000499080"/>
    </source>
</evidence>
<dbReference type="Gene3D" id="3.30.420.10">
    <property type="entry name" value="Ribonuclease H-like superfamily/Ribonuclease H"/>
    <property type="match status" value="1"/>
</dbReference>
<accession>A0A4Y2DEV6</accession>
<dbReference type="PROSITE" id="PS50879">
    <property type="entry name" value="RNASE_H_1"/>
    <property type="match status" value="1"/>
</dbReference>
<dbReference type="CDD" id="cd09276">
    <property type="entry name" value="Rnase_HI_RT_non_LTR"/>
    <property type="match status" value="1"/>
</dbReference>
<evidence type="ECO:0000259" key="1">
    <source>
        <dbReference type="PROSITE" id="PS50879"/>
    </source>
</evidence>
<dbReference type="GO" id="GO:0003676">
    <property type="term" value="F:nucleic acid binding"/>
    <property type="evidence" value="ECO:0007669"/>
    <property type="project" value="InterPro"/>
</dbReference>
<reference evidence="2 3" key="1">
    <citation type="journal article" date="2019" name="Sci. Rep.">
        <title>Orb-weaving spider Araneus ventricosus genome elucidates the spidroin gene catalogue.</title>
        <authorList>
            <person name="Kono N."/>
            <person name="Nakamura H."/>
            <person name="Ohtoshi R."/>
            <person name="Moran D.A.P."/>
            <person name="Shinohara A."/>
            <person name="Yoshida Y."/>
            <person name="Fujiwara M."/>
            <person name="Mori M."/>
            <person name="Tomita M."/>
            <person name="Arakawa K."/>
        </authorList>
    </citation>
    <scope>NUCLEOTIDE SEQUENCE [LARGE SCALE GENOMIC DNA]</scope>
</reference>
<dbReference type="EMBL" id="BGPR01000338">
    <property type="protein sequence ID" value="GBM14075.1"/>
    <property type="molecule type" value="Genomic_DNA"/>
</dbReference>
<name>A0A4Y2DEV6_ARAVE</name>
<dbReference type="Proteomes" id="UP000499080">
    <property type="component" value="Unassembled WGS sequence"/>
</dbReference>
<dbReference type="OrthoDB" id="3265515at2759"/>
<feature type="domain" description="RNase H type-1" evidence="1">
    <location>
        <begin position="11"/>
        <end position="138"/>
    </location>
</feature>
<proteinExistence type="predicted"/>